<sequence>MSPRVTQLSKAQARRIALRAQGFAQPRPSGRVDSRHLRQVIERIGLIQIDSVNVLVRSQELPLFSRLGSHRRDLISSATKSGELFEYWGHEAAHVPTRDHRLWRWKMEQSLQGPWRSAENLVKKKPQFIEEIFSRVVTDGPIAAGELSVRTTKKASWWDWDDSKNALEYLFMCGRVTATRRTSDFARLYDLPERVIPAQYLNTPTPTAVDAQRELIALAGQCLGVGTAKDLADYYRLKNVVAKPRIDELVEEGLLLPSSIEGSKETWYLHVDAKTPRAIEARALLSMFDPIVWNRPRAEKLFDFRYRIEIYTPAEKRVFGYYVLPFLLGDQLVARVDLKADRHNDTLLVPGIFAEENIDKKTTAAALAEELRLMASWLGLEKIVVGKLGDLSAAVRQALKK</sequence>
<dbReference type="PANTHER" id="PTHR30528:SF0">
    <property type="entry name" value="CYTOPLASMIC PROTEIN"/>
    <property type="match status" value="1"/>
</dbReference>
<dbReference type="EMBL" id="CAFBRX010000032">
    <property type="protein sequence ID" value="CAB5117146.1"/>
    <property type="molecule type" value="Genomic_DNA"/>
</dbReference>
<evidence type="ECO:0000313" key="1">
    <source>
        <dbReference type="EMBL" id="CAB4533474.1"/>
    </source>
</evidence>
<organism evidence="3">
    <name type="scientific">freshwater metagenome</name>
    <dbReference type="NCBI Taxonomy" id="449393"/>
    <lineage>
        <taxon>unclassified sequences</taxon>
        <taxon>metagenomes</taxon>
        <taxon>ecological metagenomes</taxon>
    </lineage>
</organism>
<reference evidence="3" key="1">
    <citation type="submission" date="2020-05" db="EMBL/GenBank/DDBJ databases">
        <authorList>
            <person name="Chiriac C."/>
            <person name="Salcher M."/>
            <person name="Ghai R."/>
            <person name="Kavagutti S V."/>
        </authorList>
    </citation>
    <scope>NUCLEOTIDE SEQUENCE</scope>
</reference>
<name>A0A6J7T549_9ZZZZ</name>
<dbReference type="EMBL" id="CAFBNZ010000046">
    <property type="protein sequence ID" value="CAB4968782.1"/>
    <property type="molecule type" value="Genomic_DNA"/>
</dbReference>
<evidence type="ECO:0000313" key="2">
    <source>
        <dbReference type="EMBL" id="CAB4968782.1"/>
    </source>
</evidence>
<protein>
    <submittedName>
        <fullName evidence="3">Unannotated protein</fullName>
    </submittedName>
</protein>
<dbReference type="EMBL" id="CAEZSL010000010">
    <property type="protein sequence ID" value="CAB4533474.1"/>
    <property type="molecule type" value="Genomic_DNA"/>
</dbReference>
<proteinExistence type="predicted"/>
<evidence type="ECO:0000313" key="4">
    <source>
        <dbReference type="EMBL" id="CAB5117146.1"/>
    </source>
</evidence>
<dbReference type="Pfam" id="PF06224">
    <property type="entry name" value="AlkZ-like"/>
    <property type="match status" value="1"/>
</dbReference>
<dbReference type="InterPro" id="IPR009351">
    <property type="entry name" value="AlkZ-like"/>
</dbReference>
<gene>
    <name evidence="1" type="ORF">UFOPK1421_00156</name>
    <name evidence="2" type="ORF">UFOPK3889_00375</name>
    <name evidence="3" type="ORF">UFOPK4275_00545</name>
    <name evidence="4" type="ORF">UFOPK4422_00468</name>
</gene>
<dbReference type="PANTHER" id="PTHR30528">
    <property type="entry name" value="CYTOPLASMIC PROTEIN"/>
    <property type="match status" value="1"/>
</dbReference>
<dbReference type="AlphaFoldDB" id="A0A6J7T549"/>
<accession>A0A6J7T549</accession>
<evidence type="ECO:0000313" key="3">
    <source>
        <dbReference type="EMBL" id="CAB5048080.1"/>
    </source>
</evidence>
<dbReference type="EMBL" id="CAFBQJ010000075">
    <property type="protein sequence ID" value="CAB5048080.1"/>
    <property type="molecule type" value="Genomic_DNA"/>
</dbReference>